<name>A0ACB9PHF2_BAUVA</name>
<dbReference type="EMBL" id="CM039429">
    <property type="protein sequence ID" value="KAI4347871.1"/>
    <property type="molecule type" value="Genomic_DNA"/>
</dbReference>
<organism evidence="1 2">
    <name type="scientific">Bauhinia variegata</name>
    <name type="common">Purple orchid tree</name>
    <name type="synonym">Phanera variegata</name>
    <dbReference type="NCBI Taxonomy" id="167791"/>
    <lineage>
        <taxon>Eukaryota</taxon>
        <taxon>Viridiplantae</taxon>
        <taxon>Streptophyta</taxon>
        <taxon>Embryophyta</taxon>
        <taxon>Tracheophyta</taxon>
        <taxon>Spermatophyta</taxon>
        <taxon>Magnoliopsida</taxon>
        <taxon>eudicotyledons</taxon>
        <taxon>Gunneridae</taxon>
        <taxon>Pentapetalae</taxon>
        <taxon>rosids</taxon>
        <taxon>fabids</taxon>
        <taxon>Fabales</taxon>
        <taxon>Fabaceae</taxon>
        <taxon>Cercidoideae</taxon>
        <taxon>Cercideae</taxon>
        <taxon>Bauhiniinae</taxon>
        <taxon>Bauhinia</taxon>
    </lineage>
</organism>
<protein>
    <submittedName>
        <fullName evidence="1">Uncharacterized protein</fullName>
    </submittedName>
</protein>
<comment type="caution">
    <text evidence="1">The sequence shown here is derived from an EMBL/GenBank/DDBJ whole genome shotgun (WGS) entry which is preliminary data.</text>
</comment>
<evidence type="ECO:0000313" key="1">
    <source>
        <dbReference type="EMBL" id="KAI4347871.1"/>
    </source>
</evidence>
<gene>
    <name evidence="1" type="ORF">L6164_008648</name>
</gene>
<keyword evidence="2" id="KW-1185">Reference proteome</keyword>
<evidence type="ECO:0000313" key="2">
    <source>
        <dbReference type="Proteomes" id="UP000828941"/>
    </source>
</evidence>
<sequence length="171" mass="18401">MNSLLMGVHLVFLPTLLLLLQHRFMACIAMASILNIKTDQSSLLALKDHITYDLNNILAQNWSIKTPVCNWIGITCGSSHLGVTALNLSYMGLVGTIPPLLGNLCQTDMVRIILFPSGSSQPTGVSPLLEILGVSEVFTSVIFSGGGSLVIGERGVLLVQLVEEEEDILLL</sequence>
<dbReference type="Proteomes" id="UP000828941">
    <property type="component" value="Chromosome 4"/>
</dbReference>
<reference evidence="1 2" key="1">
    <citation type="journal article" date="2022" name="DNA Res.">
        <title>Chromosomal-level genome assembly of the orchid tree Bauhinia variegata (Leguminosae; Cercidoideae) supports the allotetraploid origin hypothesis of Bauhinia.</title>
        <authorList>
            <person name="Zhong Y."/>
            <person name="Chen Y."/>
            <person name="Zheng D."/>
            <person name="Pang J."/>
            <person name="Liu Y."/>
            <person name="Luo S."/>
            <person name="Meng S."/>
            <person name="Qian L."/>
            <person name="Wei D."/>
            <person name="Dai S."/>
            <person name="Zhou R."/>
        </authorList>
    </citation>
    <scope>NUCLEOTIDE SEQUENCE [LARGE SCALE GENOMIC DNA]</scope>
    <source>
        <strain evidence="1">BV-YZ2020</strain>
    </source>
</reference>
<accession>A0ACB9PHF2</accession>
<proteinExistence type="predicted"/>